<dbReference type="AlphaFoldDB" id="A0A1D6EYG6"/>
<dbReference type="GO" id="GO:0005829">
    <property type="term" value="C:cytosol"/>
    <property type="evidence" value="ECO:0007669"/>
    <property type="project" value="UniProtKB-SubCell"/>
</dbReference>
<dbReference type="Pfam" id="PF16213">
    <property type="entry name" value="DCB"/>
    <property type="match status" value="1"/>
</dbReference>
<dbReference type="GO" id="GO:0032012">
    <property type="term" value="P:regulation of ARF protein signal transduction"/>
    <property type="evidence" value="ECO:0007669"/>
    <property type="project" value="InterPro"/>
</dbReference>
<dbReference type="ExpressionAtlas" id="A0A1D6EYG6">
    <property type="expression patterns" value="baseline and differential"/>
</dbReference>
<keyword evidence="7" id="KW-0472">Membrane</keyword>
<dbReference type="FunFam" id="1.10.220.20:FF:000002">
    <property type="entry name" value="Brefeldin A-inhibited guanine nucleotide-exchange protein 1"/>
    <property type="match status" value="1"/>
</dbReference>
<dbReference type="InterPro" id="IPR032629">
    <property type="entry name" value="DCB_dom"/>
</dbReference>
<dbReference type="GO" id="GO:0005085">
    <property type="term" value="F:guanyl-nucleotide exchange factor activity"/>
    <property type="evidence" value="ECO:0007669"/>
    <property type="project" value="UniProtKB-KW"/>
</dbReference>
<evidence type="ECO:0000256" key="4">
    <source>
        <dbReference type="ARBA" id="ARBA00022490"/>
    </source>
</evidence>
<evidence type="ECO:0000256" key="8">
    <source>
        <dbReference type="SAM" id="MobiDB-lite"/>
    </source>
</evidence>
<organism evidence="9">
    <name type="scientific">Zea mays</name>
    <name type="common">Maize</name>
    <dbReference type="NCBI Taxonomy" id="4577"/>
    <lineage>
        <taxon>Eukaryota</taxon>
        <taxon>Viridiplantae</taxon>
        <taxon>Streptophyta</taxon>
        <taxon>Embryophyta</taxon>
        <taxon>Tracheophyta</taxon>
        <taxon>Spermatophyta</taxon>
        <taxon>Magnoliopsida</taxon>
        <taxon>Liliopsida</taxon>
        <taxon>Poales</taxon>
        <taxon>Poaceae</taxon>
        <taxon>PACMAD clade</taxon>
        <taxon>Panicoideae</taxon>
        <taxon>Andropogonodae</taxon>
        <taxon>Andropogoneae</taxon>
        <taxon>Tripsacinae</taxon>
        <taxon>Zea</taxon>
    </lineage>
</organism>
<dbReference type="InterPro" id="IPR000904">
    <property type="entry name" value="Sec7_dom"/>
</dbReference>
<comment type="subcellular location">
    <subcellularLocation>
        <location evidence="2">Cytoplasm</location>
        <location evidence="2">Cytosol</location>
    </subcellularLocation>
    <subcellularLocation>
        <location evidence="1">Membrane</location>
        <topology evidence="1">Peripheral membrane protein</topology>
        <orientation evidence="1">Cytoplasmic side</orientation>
    </subcellularLocation>
</comment>
<dbReference type="PANTHER" id="PTHR10663">
    <property type="entry name" value="GUANYL-NUCLEOTIDE EXCHANGE FACTOR"/>
    <property type="match status" value="1"/>
</dbReference>
<dbReference type="Gene3D" id="1.10.1000.11">
    <property type="entry name" value="Arf Nucleotide-binding Site Opener,domain 2"/>
    <property type="match status" value="1"/>
</dbReference>
<feature type="compositionally biased region" description="Basic and acidic residues" evidence="8">
    <location>
        <begin position="517"/>
        <end position="540"/>
    </location>
</feature>
<dbReference type="InterPro" id="IPR035999">
    <property type="entry name" value="Sec7_dom_sf"/>
</dbReference>
<accession>A0A1D6EYG6</accession>
<proteinExistence type="predicted"/>
<protein>
    <submittedName>
        <fullName evidence="9">HOPM interactor 7</fullName>
    </submittedName>
</protein>
<evidence type="ECO:0000313" key="9">
    <source>
        <dbReference type="EMBL" id="ONM24482.1"/>
    </source>
</evidence>
<dbReference type="FunFam" id="1.10.1000.11:FF:000006">
    <property type="entry name" value="HOPM interactor 7"/>
    <property type="match status" value="1"/>
</dbReference>
<dbReference type="InterPro" id="IPR015403">
    <property type="entry name" value="Mon2/Sec7/BIG1-like_HDS"/>
</dbReference>
<evidence type="ECO:0000256" key="3">
    <source>
        <dbReference type="ARBA" id="ARBA00022448"/>
    </source>
</evidence>
<dbReference type="Pfam" id="PF01369">
    <property type="entry name" value="Sec7"/>
    <property type="match status" value="1"/>
</dbReference>
<dbReference type="SUPFAM" id="SSF48371">
    <property type="entry name" value="ARM repeat"/>
    <property type="match status" value="1"/>
</dbReference>
<evidence type="ECO:0000256" key="6">
    <source>
        <dbReference type="ARBA" id="ARBA00022927"/>
    </source>
</evidence>
<dbReference type="InterPro" id="IPR023394">
    <property type="entry name" value="Sec7_C_sf"/>
</dbReference>
<evidence type="ECO:0000256" key="5">
    <source>
        <dbReference type="ARBA" id="ARBA00022658"/>
    </source>
</evidence>
<feature type="compositionally biased region" description="Polar residues" evidence="8">
    <location>
        <begin position="217"/>
        <end position="231"/>
    </location>
</feature>
<name>A0A1D6EYG6_MAIZE</name>
<dbReference type="Pfam" id="PF12783">
    <property type="entry name" value="Sec7-like_HUS"/>
    <property type="match status" value="1"/>
</dbReference>
<feature type="region of interest" description="Disordered" evidence="8">
    <location>
        <begin position="205"/>
        <end position="234"/>
    </location>
</feature>
<evidence type="ECO:0000256" key="7">
    <source>
        <dbReference type="ARBA" id="ARBA00023136"/>
    </source>
</evidence>
<dbReference type="Pfam" id="PF09324">
    <property type="entry name" value="Sec7-like_HDS"/>
    <property type="match status" value="1"/>
</dbReference>
<dbReference type="GO" id="GO:0016020">
    <property type="term" value="C:membrane"/>
    <property type="evidence" value="ECO:0007669"/>
    <property type="project" value="UniProtKB-SubCell"/>
</dbReference>
<dbReference type="InterPro" id="IPR016024">
    <property type="entry name" value="ARM-type_fold"/>
</dbReference>
<dbReference type="InterPro" id="IPR032691">
    <property type="entry name" value="Mon2/Sec7/BIG1-like_HUS"/>
</dbReference>
<dbReference type="EMBL" id="CM007648">
    <property type="protein sequence ID" value="ONM24482.1"/>
    <property type="molecule type" value="Genomic_DNA"/>
</dbReference>
<gene>
    <name evidence="9" type="ORF">ZEAMMB73_Zm00001d006607</name>
</gene>
<keyword evidence="6" id="KW-0653">Protein transport</keyword>
<keyword evidence="3" id="KW-0813">Transport</keyword>
<dbReference type="GO" id="GO:0015031">
    <property type="term" value="P:protein transport"/>
    <property type="evidence" value="ECO:0007669"/>
    <property type="project" value="UniProtKB-KW"/>
</dbReference>
<dbReference type="PROSITE" id="PS50190">
    <property type="entry name" value="SEC7"/>
    <property type="match status" value="1"/>
</dbReference>
<keyword evidence="4" id="KW-0963">Cytoplasm</keyword>
<reference evidence="9" key="1">
    <citation type="submission" date="2015-12" db="EMBL/GenBank/DDBJ databases">
        <title>Update maize B73 reference genome by single molecule sequencing technologies.</title>
        <authorList>
            <consortium name="Maize Genome Sequencing Project"/>
            <person name="Ware D."/>
        </authorList>
    </citation>
    <scope>NUCLEOTIDE SEQUENCE [LARGE SCALE GENOMIC DNA]</scope>
    <source>
        <tissue evidence="9">Seedling</tissue>
    </source>
</reference>
<dbReference type="PANTHER" id="PTHR10663:SF312">
    <property type="entry name" value="BREFELDIN A-INHIBITED GUANINE NUCLEOTIDE-EXCHANGE PROTEIN 5"/>
    <property type="match status" value="1"/>
</dbReference>
<dbReference type="SUPFAM" id="SSF48425">
    <property type="entry name" value="Sec7 domain"/>
    <property type="match status" value="1"/>
</dbReference>
<dbReference type="Gene3D" id="1.10.220.20">
    <property type="match status" value="1"/>
</dbReference>
<evidence type="ECO:0000256" key="2">
    <source>
        <dbReference type="ARBA" id="ARBA00004514"/>
    </source>
</evidence>
<dbReference type="SMART" id="SM00222">
    <property type="entry name" value="Sec7"/>
    <property type="match status" value="1"/>
</dbReference>
<sequence length="1100" mass="121995">MAGAAGGFVTRAFEAMLKECAANRGKFAALQQSIQSYLDSIKGATAEGAVITEALGSAGRVLDGPQAELVLQPLRLAVETKHVKLVEPALDCLHKLIAYDHLEGDPGLEGGKNSPIFTDILNMVCGCVDNTSSDSTVLQVLKVLLNAVASNKFRVHGEPLLGVIRVCYNIALNSKSPVNQATSKAMLTQMISIVFRRMESEQVSVSPGSSVVKDMPSSITNDSENGEISTDGQDEEKVTLGDALSMNRPSEAPPTSVEELQNLAGGADIKGLEAVLDKAVELEDGKKVSRGIDLDTVNIIQRDALLLFRTLCKMSMKEESDEVATKTRLLSLELLQGLLEGVSNVFIKNFHFIDSVKAYLSYALLRASVSSSPVVFQYACGMFSVLLLRFRESLKGEIGVFFPLIVLRSLDSSDSPLSQKASVLRMLEKVCKDPQMLADVFVNYDCDLEGPNLFERTVSALSRIAQGSQIADTNSIVSSQTVSVKSSSLQCLVIILKSLADWEQLRRDSSKQGSIVESHEEDASRRLTTDEMKNQEDGRNQFERAKAHKSTMEAAISEFNRKPSKGIEYLLSNKLVENKASSVAQFLKSNPSLDKVMIGEYLGQHEEFPLAVMHSYVDSMKFIGLKFDAAIRAFLKGFRLPGEAQKIDRIMEKFAERYCADNPELFKNADTAYVLAYAVIMLNTDAHNPMVWPKMSKSDFVRMNTASDAEECVPNELLEEIYDSIVKEEIKMKDDSHDTSKSTKRPETEERGRLVNILNLALPRLKSASDTKAESEKIIKQTQALFKNQGQKKGVFHVAQQVELVRPMLEAVGWPLLATFSVTMEEGDSKPRVVSCMEGFRAGIHLTRVLGMDTMRYAFLTSLVRFTFLHAPKEMRSKNVEALRTLLGLADTDMDALQDTWNAVLECVSRLEYITSNPSISATVMLGSNQISRDSVVQSLKELAGKPAEQIFVNSVKLPSDSIVEFFTALCGVSAEELKQTPARVFSLQKLVEISYYNMARIRLVWARIWSVLAQHFIAAGSHNEEKVAMYAIDSLRQLGMKYLERAELNNFTFQSDILKPFVILMRNTHNSKIRGLIVDCIVQQLMMRMNQLLRVLLKM</sequence>
<feature type="region of interest" description="Disordered" evidence="8">
    <location>
        <begin position="510"/>
        <end position="540"/>
    </location>
</feature>
<evidence type="ECO:0000256" key="1">
    <source>
        <dbReference type="ARBA" id="ARBA00004287"/>
    </source>
</evidence>
<dbReference type="CDD" id="cd00171">
    <property type="entry name" value="Sec7"/>
    <property type="match status" value="1"/>
</dbReference>
<keyword evidence="5" id="KW-0344">Guanine-nucleotide releasing factor</keyword>